<organism evidence="1 2">
    <name type="scientific">Adineta steineri</name>
    <dbReference type="NCBI Taxonomy" id="433720"/>
    <lineage>
        <taxon>Eukaryota</taxon>
        <taxon>Metazoa</taxon>
        <taxon>Spiralia</taxon>
        <taxon>Gnathifera</taxon>
        <taxon>Rotifera</taxon>
        <taxon>Eurotatoria</taxon>
        <taxon>Bdelloidea</taxon>
        <taxon>Adinetida</taxon>
        <taxon>Adinetidae</taxon>
        <taxon>Adineta</taxon>
    </lineage>
</organism>
<name>A0A820SIV0_9BILA</name>
<dbReference type="Proteomes" id="UP000663881">
    <property type="component" value="Unassembled WGS sequence"/>
</dbReference>
<feature type="non-terminal residue" evidence="1">
    <location>
        <position position="1"/>
    </location>
</feature>
<comment type="caution">
    <text evidence="1">The sequence shown here is derived from an EMBL/GenBank/DDBJ whole genome shotgun (WGS) entry which is preliminary data.</text>
</comment>
<protein>
    <submittedName>
        <fullName evidence="1">Uncharacterized protein</fullName>
    </submittedName>
</protein>
<proteinExistence type="predicted"/>
<evidence type="ECO:0000313" key="1">
    <source>
        <dbReference type="EMBL" id="CAF4453685.1"/>
    </source>
</evidence>
<evidence type="ECO:0000313" key="2">
    <source>
        <dbReference type="Proteomes" id="UP000663881"/>
    </source>
</evidence>
<reference evidence="1" key="1">
    <citation type="submission" date="2021-02" db="EMBL/GenBank/DDBJ databases">
        <authorList>
            <person name="Nowell W R."/>
        </authorList>
    </citation>
    <scope>NUCLEOTIDE SEQUENCE</scope>
</reference>
<gene>
    <name evidence="1" type="ORF">OKA104_LOCUS54301</name>
</gene>
<accession>A0A820SIV0</accession>
<dbReference type="AlphaFoldDB" id="A0A820SIV0"/>
<dbReference type="EMBL" id="CAJOAY010035845">
    <property type="protein sequence ID" value="CAF4453685.1"/>
    <property type="molecule type" value="Genomic_DNA"/>
</dbReference>
<sequence length="62" mass="6732">QFTSEGSSNIDIPTSSLLETIDVNVDIETPSVADPNSDYPQFVERVKTPVVPLYPSPKSPVN</sequence>